<reference evidence="1 2" key="1">
    <citation type="submission" date="2016-01" db="EMBL/GenBank/DDBJ databases">
        <title>Amycolatopsis coloradensis genome sequencing and assembly.</title>
        <authorList>
            <person name="Mayilraj S."/>
        </authorList>
    </citation>
    <scope>NUCLEOTIDE SEQUENCE [LARGE SCALE GENOMIC DNA]</scope>
    <source>
        <strain evidence="1 2">DSM 44225</strain>
    </source>
</reference>
<gene>
    <name evidence="1" type="ORF">BS329_01875</name>
</gene>
<organism evidence="1 2">
    <name type="scientific">Amycolatopsis coloradensis</name>
    <dbReference type="NCBI Taxonomy" id="76021"/>
    <lineage>
        <taxon>Bacteria</taxon>
        <taxon>Bacillati</taxon>
        <taxon>Actinomycetota</taxon>
        <taxon>Actinomycetes</taxon>
        <taxon>Pseudonocardiales</taxon>
        <taxon>Pseudonocardiaceae</taxon>
        <taxon>Amycolatopsis</taxon>
    </lineage>
</organism>
<dbReference type="STRING" id="76021.BS329_01875"/>
<name>A0A1R0L1Y9_9PSEU</name>
<evidence type="ECO:0000313" key="1">
    <source>
        <dbReference type="EMBL" id="OLZ56411.1"/>
    </source>
</evidence>
<dbReference type="AlphaFoldDB" id="A0A1R0L1Y9"/>
<accession>A0A1R0L1Y9</accession>
<evidence type="ECO:0008006" key="3">
    <source>
        <dbReference type="Google" id="ProtNLM"/>
    </source>
</evidence>
<protein>
    <recommendedName>
        <fullName evidence="3">Dienelactone hydrolase domain-containing protein</fullName>
    </recommendedName>
</protein>
<evidence type="ECO:0000313" key="2">
    <source>
        <dbReference type="Proteomes" id="UP000187486"/>
    </source>
</evidence>
<dbReference type="EMBL" id="MQUQ01000002">
    <property type="protein sequence ID" value="OLZ56411.1"/>
    <property type="molecule type" value="Genomic_DNA"/>
</dbReference>
<comment type="caution">
    <text evidence="1">The sequence shown here is derived from an EMBL/GenBank/DDBJ whole genome shotgun (WGS) entry which is preliminary data.</text>
</comment>
<proteinExistence type="predicted"/>
<sequence>MTLATSAREASVTTELRTYESAQHGFPFSAGYPIDADLAGRIGALGRALDKAGGRPHDLVS</sequence>
<keyword evidence="2" id="KW-1185">Reference proteome</keyword>
<dbReference type="Proteomes" id="UP000187486">
    <property type="component" value="Unassembled WGS sequence"/>
</dbReference>